<evidence type="ECO:0000256" key="3">
    <source>
        <dbReference type="ARBA" id="ARBA00022722"/>
    </source>
</evidence>
<dbReference type="Pfam" id="PF00636">
    <property type="entry name" value="Ribonuclease_3"/>
    <property type="match status" value="1"/>
</dbReference>
<evidence type="ECO:0000256" key="6">
    <source>
        <dbReference type="ARBA" id="ARBA00022801"/>
    </source>
</evidence>
<evidence type="ECO:0000256" key="8">
    <source>
        <dbReference type="ARBA" id="ARBA00022884"/>
    </source>
</evidence>
<evidence type="ECO:0000313" key="11">
    <source>
        <dbReference type="Proteomes" id="UP000231279"/>
    </source>
</evidence>
<dbReference type="EC" id="3.1.26.3" evidence="10"/>
<dbReference type="Gene3D" id="3.30.160.20">
    <property type="match status" value="1"/>
</dbReference>
<evidence type="ECO:0000259" key="9">
    <source>
        <dbReference type="PROSITE" id="PS50142"/>
    </source>
</evidence>
<sequence>MAEETEKLHVEDKEQEENTNWVKSIQEITGYEFHDPSLLQQAFTHPSYDEGCSSSLDRLAYLGDSVLNLLITQEHYALYQDLDPGKLTRLRASNVDTEKLARVAVKYGLHKFLRHNLLLLAVQIDEFKEAIKDYPLHSNGLIDTPKVLADIFESFFGAIYIDSNCSMDTTWKIAKNLLEPMITPATLITHPVTQLQEMCQKKGLPMKIVDLWKETGEFEYVIAEKFIGRAKYTAKRNVAKNKAALNAYYEIIQELDF</sequence>
<dbReference type="CDD" id="cd00593">
    <property type="entry name" value="RIBOc"/>
    <property type="match status" value="1"/>
</dbReference>
<evidence type="ECO:0000256" key="1">
    <source>
        <dbReference type="ARBA" id="ARBA00001936"/>
    </source>
</evidence>
<comment type="cofactor">
    <cofactor evidence="1">
        <name>Mn(2+)</name>
        <dbReference type="ChEBI" id="CHEBI:29035"/>
    </cofactor>
</comment>
<keyword evidence="6 10" id="KW-0378">Hydrolase</keyword>
<name>A0A2G9HUH6_9LAMI</name>
<dbReference type="STRING" id="429701.A0A2G9HUH6"/>
<keyword evidence="4" id="KW-0479">Metal-binding</keyword>
<keyword evidence="7" id="KW-0460">Magnesium</keyword>
<dbReference type="AlphaFoldDB" id="A0A2G9HUH6"/>
<evidence type="ECO:0000256" key="5">
    <source>
        <dbReference type="ARBA" id="ARBA00022759"/>
    </source>
</evidence>
<dbReference type="FunFam" id="1.10.1520.10:FF:000004">
    <property type="entry name" value="Endoribonuclease dicer-like 1"/>
    <property type="match status" value="1"/>
</dbReference>
<dbReference type="SMART" id="SM00535">
    <property type="entry name" value="RIBOc"/>
    <property type="match status" value="1"/>
</dbReference>
<keyword evidence="3" id="KW-0540">Nuclease</keyword>
<accession>A0A2G9HUH6</accession>
<dbReference type="EMBL" id="NKXS01000992">
    <property type="protein sequence ID" value="PIN21172.1"/>
    <property type="molecule type" value="Genomic_DNA"/>
</dbReference>
<dbReference type="PROSITE" id="PS50142">
    <property type="entry name" value="RNASE_3_2"/>
    <property type="match status" value="1"/>
</dbReference>
<dbReference type="GO" id="GO:0004525">
    <property type="term" value="F:ribonuclease III activity"/>
    <property type="evidence" value="ECO:0007669"/>
    <property type="project" value="UniProtKB-EC"/>
</dbReference>
<dbReference type="PANTHER" id="PTHR14950">
    <property type="entry name" value="DICER-RELATED"/>
    <property type="match status" value="1"/>
</dbReference>
<dbReference type="OrthoDB" id="416741at2759"/>
<dbReference type="InterPro" id="IPR036389">
    <property type="entry name" value="RNase_III_sf"/>
</dbReference>
<reference evidence="11" key="1">
    <citation type="journal article" date="2018" name="Gigascience">
        <title>Genome assembly of the Pink Ipe (Handroanthus impetiginosus, Bignoniaceae), a highly valued, ecologically keystone Neotropical timber forest tree.</title>
        <authorList>
            <person name="Silva-Junior O.B."/>
            <person name="Grattapaglia D."/>
            <person name="Novaes E."/>
            <person name="Collevatti R.G."/>
        </authorList>
    </citation>
    <scope>NUCLEOTIDE SEQUENCE [LARGE SCALE GENOMIC DNA]</scope>
    <source>
        <strain evidence="11">cv. UFG-1</strain>
    </source>
</reference>
<dbReference type="InterPro" id="IPR000999">
    <property type="entry name" value="RNase_III_dom"/>
</dbReference>
<dbReference type="SUPFAM" id="SSF69065">
    <property type="entry name" value="RNase III domain-like"/>
    <property type="match status" value="1"/>
</dbReference>
<evidence type="ECO:0000313" key="10">
    <source>
        <dbReference type="EMBL" id="PIN21172.1"/>
    </source>
</evidence>
<organism evidence="10 11">
    <name type="scientific">Handroanthus impetiginosus</name>
    <dbReference type="NCBI Taxonomy" id="429701"/>
    <lineage>
        <taxon>Eukaryota</taxon>
        <taxon>Viridiplantae</taxon>
        <taxon>Streptophyta</taxon>
        <taxon>Embryophyta</taxon>
        <taxon>Tracheophyta</taxon>
        <taxon>Spermatophyta</taxon>
        <taxon>Magnoliopsida</taxon>
        <taxon>eudicotyledons</taxon>
        <taxon>Gunneridae</taxon>
        <taxon>Pentapetalae</taxon>
        <taxon>asterids</taxon>
        <taxon>lamiids</taxon>
        <taxon>Lamiales</taxon>
        <taxon>Bignoniaceae</taxon>
        <taxon>Crescentiina</taxon>
        <taxon>Tabebuia alliance</taxon>
        <taxon>Handroanthus</taxon>
    </lineage>
</organism>
<dbReference type="GO" id="GO:0005634">
    <property type="term" value="C:nucleus"/>
    <property type="evidence" value="ECO:0007669"/>
    <property type="project" value="TreeGrafter"/>
</dbReference>
<keyword evidence="8" id="KW-0694">RNA-binding</keyword>
<dbReference type="Gene3D" id="1.10.1520.10">
    <property type="entry name" value="Ribonuclease III domain"/>
    <property type="match status" value="1"/>
</dbReference>
<comment type="cofactor">
    <cofactor evidence="2">
        <name>Mg(2+)</name>
        <dbReference type="ChEBI" id="CHEBI:18420"/>
    </cofactor>
</comment>
<feature type="domain" description="RNase III" evidence="9">
    <location>
        <begin position="22"/>
        <end position="164"/>
    </location>
</feature>
<comment type="caution">
    <text evidence="10">The sequence shown here is derived from an EMBL/GenBank/DDBJ whole genome shotgun (WGS) entry which is preliminary data.</text>
</comment>
<dbReference type="SUPFAM" id="SSF54768">
    <property type="entry name" value="dsRNA-binding domain-like"/>
    <property type="match status" value="1"/>
</dbReference>
<evidence type="ECO:0000256" key="2">
    <source>
        <dbReference type="ARBA" id="ARBA00001946"/>
    </source>
</evidence>
<keyword evidence="11" id="KW-1185">Reference proteome</keyword>
<keyword evidence="5" id="KW-0255">Endonuclease</keyword>
<gene>
    <name evidence="10" type="ORF">CDL12_06132</name>
</gene>
<protein>
    <submittedName>
        <fullName evidence="10">Ribonuclease III</fullName>
        <ecNumber evidence="10">3.1.26.3</ecNumber>
    </submittedName>
</protein>
<dbReference type="Proteomes" id="UP000231279">
    <property type="component" value="Unassembled WGS sequence"/>
</dbReference>
<dbReference type="GO" id="GO:0030422">
    <property type="term" value="P:siRNA processing"/>
    <property type="evidence" value="ECO:0007669"/>
    <property type="project" value="TreeGrafter"/>
</dbReference>
<evidence type="ECO:0000256" key="4">
    <source>
        <dbReference type="ARBA" id="ARBA00022723"/>
    </source>
</evidence>
<evidence type="ECO:0000256" key="7">
    <source>
        <dbReference type="ARBA" id="ARBA00022842"/>
    </source>
</evidence>
<proteinExistence type="predicted"/>
<dbReference type="GO" id="GO:0003723">
    <property type="term" value="F:RNA binding"/>
    <property type="evidence" value="ECO:0007669"/>
    <property type="project" value="UniProtKB-KW"/>
</dbReference>
<dbReference type="GO" id="GO:0046872">
    <property type="term" value="F:metal ion binding"/>
    <property type="evidence" value="ECO:0007669"/>
    <property type="project" value="UniProtKB-KW"/>
</dbReference>
<dbReference type="GO" id="GO:0005737">
    <property type="term" value="C:cytoplasm"/>
    <property type="evidence" value="ECO:0007669"/>
    <property type="project" value="TreeGrafter"/>
</dbReference>
<dbReference type="PANTHER" id="PTHR14950:SF54">
    <property type="entry name" value="RNASE II-LIKE 1"/>
    <property type="match status" value="1"/>
</dbReference>